<dbReference type="InterPro" id="IPR036428">
    <property type="entry name" value="PCD_sf"/>
</dbReference>
<dbReference type="PANTHER" id="PTHR12599:SF0">
    <property type="entry name" value="PTERIN-4-ALPHA-CARBINOLAMINE DEHYDRATASE"/>
    <property type="match status" value="1"/>
</dbReference>
<evidence type="ECO:0000256" key="2">
    <source>
        <dbReference type="ARBA" id="ARBA00006472"/>
    </source>
</evidence>
<proteinExistence type="inferred from homology"/>
<dbReference type="CDD" id="cd00914">
    <property type="entry name" value="PCD_DCoH_subfamily_b"/>
    <property type="match status" value="1"/>
</dbReference>
<comment type="similarity">
    <text evidence="2 4">Belongs to the pterin-4-alpha-carbinolamine dehydratase family.</text>
</comment>
<evidence type="ECO:0000313" key="6">
    <source>
        <dbReference type="Proteomes" id="UP000759443"/>
    </source>
</evidence>
<dbReference type="RefSeq" id="WP_209947115.1">
    <property type="nucleotide sequence ID" value="NZ_JAGGJU010000010.1"/>
</dbReference>
<evidence type="ECO:0000256" key="3">
    <source>
        <dbReference type="ARBA" id="ARBA00023239"/>
    </source>
</evidence>
<keyword evidence="6" id="KW-1185">Reference proteome</keyword>
<sequence>MPYEAMDPEAIQKALADFPDWCLEPDGTAIARNFKFADFRVAFAFMTECALMAEKLDHHPEWSNVYARVEVRLTTHSARGVTELDFKLAAAMDKAAERRH</sequence>
<organism evidence="5 6">
    <name type="scientific">Rhizobium halophytocola</name>
    <dbReference type="NCBI Taxonomy" id="735519"/>
    <lineage>
        <taxon>Bacteria</taxon>
        <taxon>Pseudomonadati</taxon>
        <taxon>Pseudomonadota</taxon>
        <taxon>Alphaproteobacteria</taxon>
        <taxon>Hyphomicrobiales</taxon>
        <taxon>Rhizobiaceae</taxon>
        <taxon>Rhizobium/Agrobacterium group</taxon>
        <taxon>Rhizobium</taxon>
    </lineage>
</organism>
<reference evidence="5 6" key="1">
    <citation type="submission" date="2021-03" db="EMBL/GenBank/DDBJ databases">
        <title>Genomic Encyclopedia of Type Strains, Phase IV (KMG-IV): sequencing the most valuable type-strain genomes for metagenomic binning, comparative biology and taxonomic classification.</title>
        <authorList>
            <person name="Goeker M."/>
        </authorList>
    </citation>
    <scope>NUCLEOTIDE SEQUENCE [LARGE SCALE GENOMIC DNA]</scope>
    <source>
        <strain evidence="5 6">DSM 21600</strain>
    </source>
</reference>
<dbReference type="InterPro" id="IPR001533">
    <property type="entry name" value="Pterin_deHydtase"/>
</dbReference>
<dbReference type="Gene3D" id="3.30.1360.20">
    <property type="entry name" value="Transcriptional coactivator/pterin dehydratase"/>
    <property type="match status" value="1"/>
</dbReference>
<gene>
    <name evidence="5" type="ORF">J2Z17_003739</name>
</gene>
<dbReference type="SUPFAM" id="SSF55248">
    <property type="entry name" value="PCD-like"/>
    <property type="match status" value="1"/>
</dbReference>
<dbReference type="PANTHER" id="PTHR12599">
    <property type="entry name" value="PTERIN-4-ALPHA-CARBINOLAMINE DEHYDRATASE"/>
    <property type="match status" value="1"/>
</dbReference>
<name>A0ABS4E2V3_9HYPH</name>
<evidence type="ECO:0000256" key="1">
    <source>
        <dbReference type="ARBA" id="ARBA00001554"/>
    </source>
</evidence>
<protein>
    <recommendedName>
        <fullName evidence="4">Putative pterin-4-alpha-carbinolamine dehydratase</fullName>
        <shortName evidence="4">PHS</shortName>
        <ecNumber evidence="4">4.2.1.96</ecNumber>
    </recommendedName>
    <alternativeName>
        <fullName evidence="4">4-alpha-hydroxy-tetrahydropterin dehydratase</fullName>
    </alternativeName>
    <alternativeName>
        <fullName evidence="4">Pterin carbinolamine dehydratase</fullName>
        <shortName evidence="4">PCD</shortName>
    </alternativeName>
</protein>
<dbReference type="GO" id="GO:0008124">
    <property type="term" value="F:4-alpha-hydroxytetrahydrobiopterin dehydratase activity"/>
    <property type="evidence" value="ECO:0007669"/>
    <property type="project" value="UniProtKB-EC"/>
</dbReference>
<keyword evidence="3 4" id="KW-0456">Lyase</keyword>
<dbReference type="HAMAP" id="MF_00434">
    <property type="entry name" value="Pterin_4_alpha"/>
    <property type="match status" value="1"/>
</dbReference>
<comment type="catalytic activity">
    <reaction evidence="1 4">
        <text>(4aS,6R)-4a-hydroxy-L-erythro-5,6,7,8-tetrahydrobiopterin = (6R)-L-erythro-6,7-dihydrobiopterin + H2O</text>
        <dbReference type="Rhea" id="RHEA:11920"/>
        <dbReference type="ChEBI" id="CHEBI:15377"/>
        <dbReference type="ChEBI" id="CHEBI:15642"/>
        <dbReference type="ChEBI" id="CHEBI:43120"/>
        <dbReference type="EC" id="4.2.1.96"/>
    </reaction>
</comment>
<dbReference type="NCBIfam" id="NF002018">
    <property type="entry name" value="PRK00823.1-3"/>
    <property type="match status" value="1"/>
</dbReference>
<dbReference type="EC" id="4.2.1.96" evidence="4"/>
<dbReference type="NCBIfam" id="NF002017">
    <property type="entry name" value="PRK00823.1-2"/>
    <property type="match status" value="1"/>
</dbReference>
<evidence type="ECO:0000313" key="5">
    <source>
        <dbReference type="EMBL" id="MBP1852284.1"/>
    </source>
</evidence>
<accession>A0ABS4E2V3</accession>
<dbReference type="EMBL" id="JAGGJU010000010">
    <property type="protein sequence ID" value="MBP1852284.1"/>
    <property type="molecule type" value="Genomic_DNA"/>
</dbReference>
<evidence type="ECO:0000256" key="4">
    <source>
        <dbReference type="HAMAP-Rule" id="MF_00434"/>
    </source>
</evidence>
<dbReference type="Pfam" id="PF01329">
    <property type="entry name" value="Pterin_4a"/>
    <property type="match status" value="1"/>
</dbReference>
<dbReference type="Proteomes" id="UP000759443">
    <property type="component" value="Unassembled WGS sequence"/>
</dbReference>
<comment type="caution">
    <text evidence="5">The sequence shown here is derived from an EMBL/GenBank/DDBJ whole genome shotgun (WGS) entry which is preliminary data.</text>
</comment>